<protein>
    <submittedName>
        <fullName evidence="2">Uncharacterized protein</fullName>
    </submittedName>
</protein>
<dbReference type="EMBL" id="WSZM01000334">
    <property type="protein sequence ID" value="KAF4034966.1"/>
    <property type="molecule type" value="Genomic_DNA"/>
</dbReference>
<sequence>MEHKAAHSFSKARVPFRPPTRATKRSSAESVKDAESATKKQVATRAQAEANVAESSLTTARLLDKLLAAPQRSVQRTCQRLHNAHKSPKRL</sequence>
<feature type="region of interest" description="Disordered" evidence="1">
    <location>
        <begin position="1"/>
        <end position="55"/>
    </location>
</feature>
<proteinExistence type="predicted"/>
<name>A0A833S705_PHYIN</name>
<evidence type="ECO:0000313" key="3">
    <source>
        <dbReference type="Proteomes" id="UP000602510"/>
    </source>
</evidence>
<keyword evidence="3" id="KW-1185">Reference proteome</keyword>
<reference evidence="2" key="1">
    <citation type="submission" date="2020-04" db="EMBL/GenBank/DDBJ databases">
        <title>Hybrid Assembly of Korean Phytophthora infestans isolates.</title>
        <authorList>
            <person name="Prokchorchik M."/>
            <person name="Lee Y."/>
            <person name="Seo J."/>
            <person name="Cho J.-H."/>
            <person name="Park Y.-E."/>
            <person name="Jang D.-C."/>
            <person name="Im J.-S."/>
            <person name="Choi J.-G."/>
            <person name="Park H.-J."/>
            <person name="Lee G.-B."/>
            <person name="Lee Y.-G."/>
            <person name="Hong S.-Y."/>
            <person name="Cho K."/>
            <person name="Sohn K.H."/>
        </authorList>
    </citation>
    <scope>NUCLEOTIDE SEQUENCE</scope>
    <source>
        <strain evidence="2">KR_1_A1</strain>
    </source>
</reference>
<feature type="compositionally biased region" description="Basic residues" evidence="1">
    <location>
        <begin position="82"/>
        <end position="91"/>
    </location>
</feature>
<evidence type="ECO:0000313" key="2">
    <source>
        <dbReference type="EMBL" id="KAF4034966.1"/>
    </source>
</evidence>
<organism evidence="2 3">
    <name type="scientific">Phytophthora infestans</name>
    <name type="common">Potato late blight agent</name>
    <name type="synonym">Botrytis infestans</name>
    <dbReference type="NCBI Taxonomy" id="4787"/>
    <lineage>
        <taxon>Eukaryota</taxon>
        <taxon>Sar</taxon>
        <taxon>Stramenopiles</taxon>
        <taxon>Oomycota</taxon>
        <taxon>Peronosporomycetes</taxon>
        <taxon>Peronosporales</taxon>
        <taxon>Peronosporaceae</taxon>
        <taxon>Phytophthora</taxon>
    </lineage>
</organism>
<dbReference type="AlphaFoldDB" id="A0A833S705"/>
<comment type="caution">
    <text evidence="2">The sequence shown here is derived from an EMBL/GenBank/DDBJ whole genome shotgun (WGS) entry which is preliminary data.</text>
</comment>
<feature type="region of interest" description="Disordered" evidence="1">
    <location>
        <begin position="72"/>
        <end position="91"/>
    </location>
</feature>
<gene>
    <name evidence="2" type="ORF">GN244_ATG13081</name>
</gene>
<accession>A0A833S705</accession>
<feature type="compositionally biased region" description="Basic and acidic residues" evidence="1">
    <location>
        <begin position="26"/>
        <end position="38"/>
    </location>
</feature>
<dbReference type="Proteomes" id="UP000602510">
    <property type="component" value="Unassembled WGS sequence"/>
</dbReference>
<evidence type="ECO:0000256" key="1">
    <source>
        <dbReference type="SAM" id="MobiDB-lite"/>
    </source>
</evidence>